<dbReference type="CDD" id="cd06261">
    <property type="entry name" value="TM_PBP2"/>
    <property type="match status" value="1"/>
</dbReference>
<keyword evidence="3" id="KW-1003">Cell membrane</keyword>
<keyword evidence="5 7" id="KW-1133">Transmembrane helix</keyword>
<dbReference type="SUPFAM" id="SSF161098">
    <property type="entry name" value="MetI-like"/>
    <property type="match status" value="1"/>
</dbReference>
<dbReference type="AlphaFoldDB" id="A0A558GVJ8"/>
<feature type="compositionally biased region" description="Low complexity" evidence="8">
    <location>
        <begin position="1"/>
        <end position="13"/>
    </location>
</feature>
<evidence type="ECO:0000256" key="5">
    <source>
        <dbReference type="ARBA" id="ARBA00022989"/>
    </source>
</evidence>
<evidence type="ECO:0000256" key="2">
    <source>
        <dbReference type="ARBA" id="ARBA00022448"/>
    </source>
</evidence>
<evidence type="ECO:0000256" key="8">
    <source>
        <dbReference type="SAM" id="MobiDB-lite"/>
    </source>
</evidence>
<evidence type="ECO:0000256" key="4">
    <source>
        <dbReference type="ARBA" id="ARBA00022692"/>
    </source>
</evidence>
<evidence type="ECO:0000256" key="7">
    <source>
        <dbReference type="RuleBase" id="RU363032"/>
    </source>
</evidence>
<evidence type="ECO:0000256" key="3">
    <source>
        <dbReference type="ARBA" id="ARBA00022475"/>
    </source>
</evidence>
<sequence>MTQTLLPPTAPATGLGGSKPPWRSRIRPWGRGSNIELLIGGVVFGAMVLAAVFAPILTPYDPTAQDLANALSGPTAAHPLGTDNLGRDTWSRLLFGARSDLGIAVLAVLFPFVLGTIVGALCGYFGGWFDTLIMRIADVVSAFPFFVLVITLVFVFGNGPMSIFLAISIVSWVSYARIVRAETLVVRDRDFIQSCETGGLGKARIVVRHVLPNTMTQAVVFAMSDVVSNIGVIVTLSYFGLGIVPPTPDWGQMISDGQQFLASGNYTLVLIPGAAVILASLSLTFLGDGIANALRAKR</sequence>
<accession>A0A558GVJ8</accession>
<comment type="subcellular location">
    <subcellularLocation>
        <location evidence="1 7">Cell membrane</location>
        <topology evidence="1 7">Multi-pass membrane protein</topology>
    </subcellularLocation>
</comment>
<dbReference type="PANTHER" id="PTHR43386">
    <property type="entry name" value="OLIGOPEPTIDE TRANSPORT SYSTEM PERMEASE PROTEIN APPC"/>
    <property type="match status" value="1"/>
</dbReference>
<keyword evidence="4 7" id="KW-0812">Transmembrane</keyword>
<proteinExistence type="inferred from homology"/>
<protein>
    <submittedName>
        <fullName evidence="10">ABC transporter permease</fullName>
    </submittedName>
</protein>
<dbReference type="RefSeq" id="WP_144651912.1">
    <property type="nucleotide sequence ID" value="NZ_VNFK01000012.1"/>
</dbReference>
<name>A0A558GVJ8_PAENT</name>
<evidence type="ECO:0000259" key="9">
    <source>
        <dbReference type="PROSITE" id="PS50928"/>
    </source>
</evidence>
<dbReference type="PROSITE" id="PS50928">
    <property type="entry name" value="ABC_TM1"/>
    <property type="match status" value="1"/>
</dbReference>
<dbReference type="InterPro" id="IPR000515">
    <property type="entry name" value="MetI-like"/>
</dbReference>
<feature type="domain" description="ABC transmembrane type-1" evidence="9">
    <location>
        <begin position="97"/>
        <end position="287"/>
    </location>
</feature>
<dbReference type="Pfam" id="PF00528">
    <property type="entry name" value="BPD_transp_1"/>
    <property type="match status" value="1"/>
</dbReference>
<keyword evidence="2 7" id="KW-0813">Transport</keyword>
<feature type="region of interest" description="Disordered" evidence="8">
    <location>
        <begin position="1"/>
        <end position="24"/>
    </location>
</feature>
<feature type="transmembrane region" description="Helical" evidence="7">
    <location>
        <begin position="162"/>
        <end position="179"/>
    </location>
</feature>
<dbReference type="EMBL" id="VNFK01000012">
    <property type="protein sequence ID" value="TVU60901.1"/>
    <property type="molecule type" value="Genomic_DNA"/>
</dbReference>
<dbReference type="OrthoDB" id="6637947at2"/>
<feature type="transmembrane region" description="Helical" evidence="7">
    <location>
        <begin position="101"/>
        <end position="124"/>
    </location>
</feature>
<keyword evidence="6 7" id="KW-0472">Membrane</keyword>
<evidence type="ECO:0000256" key="6">
    <source>
        <dbReference type="ARBA" id="ARBA00023136"/>
    </source>
</evidence>
<evidence type="ECO:0000313" key="11">
    <source>
        <dbReference type="Proteomes" id="UP000316500"/>
    </source>
</evidence>
<dbReference type="PANTHER" id="PTHR43386:SF1">
    <property type="entry name" value="D,D-DIPEPTIDE TRANSPORT SYSTEM PERMEASE PROTEIN DDPC-RELATED"/>
    <property type="match status" value="1"/>
</dbReference>
<dbReference type="Proteomes" id="UP000316500">
    <property type="component" value="Unassembled WGS sequence"/>
</dbReference>
<gene>
    <name evidence="10" type="ORF">FQP90_15185</name>
</gene>
<evidence type="ECO:0000313" key="10">
    <source>
        <dbReference type="EMBL" id="TVU60901.1"/>
    </source>
</evidence>
<reference evidence="10 11" key="1">
    <citation type="submission" date="2019-07" db="EMBL/GenBank/DDBJ databases">
        <title>Diversity of Bacteria from Kongsfjorden, Arctic.</title>
        <authorList>
            <person name="Yu Y."/>
        </authorList>
    </citation>
    <scope>NUCLEOTIDE SEQUENCE [LARGE SCALE GENOMIC DNA]</scope>
    <source>
        <strain evidence="10 11">SM1928</strain>
    </source>
</reference>
<dbReference type="InterPro" id="IPR050366">
    <property type="entry name" value="BP-dependent_transpt_permease"/>
</dbReference>
<feature type="transmembrane region" description="Helical" evidence="7">
    <location>
        <begin position="218"/>
        <end position="244"/>
    </location>
</feature>
<comment type="similarity">
    <text evidence="7">Belongs to the binding-protein-dependent transport system permease family.</text>
</comment>
<dbReference type="InterPro" id="IPR035906">
    <property type="entry name" value="MetI-like_sf"/>
</dbReference>
<evidence type="ECO:0000256" key="1">
    <source>
        <dbReference type="ARBA" id="ARBA00004651"/>
    </source>
</evidence>
<dbReference type="InterPro" id="IPR025966">
    <property type="entry name" value="OppC_N"/>
</dbReference>
<dbReference type="Gene3D" id="1.10.3720.10">
    <property type="entry name" value="MetI-like"/>
    <property type="match status" value="1"/>
</dbReference>
<comment type="caution">
    <text evidence="10">The sequence shown here is derived from an EMBL/GenBank/DDBJ whole genome shotgun (WGS) entry which is preliminary data.</text>
</comment>
<feature type="transmembrane region" description="Helical" evidence="7">
    <location>
        <begin position="35"/>
        <end position="57"/>
    </location>
</feature>
<dbReference type="GO" id="GO:0005886">
    <property type="term" value="C:plasma membrane"/>
    <property type="evidence" value="ECO:0007669"/>
    <property type="project" value="UniProtKB-SubCell"/>
</dbReference>
<dbReference type="Pfam" id="PF12911">
    <property type="entry name" value="OppC_N"/>
    <property type="match status" value="1"/>
</dbReference>
<feature type="transmembrane region" description="Helical" evidence="7">
    <location>
        <begin position="136"/>
        <end position="156"/>
    </location>
</feature>
<feature type="transmembrane region" description="Helical" evidence="7">
    <location>
        <begin position="264"/>
        <end position="287"/>
    </location>
</feature>
<organism evidence="10 11">
    <name type="scientific">Paenarthrobacter nitroguajacolicus</name>
    <name type="common">Arthrobacter nitroguajacolicus</name>
    <dbReference type="NCBI Taxonomy" id="211146"/>
    <lineage>
        <taxon>Bacteria</taxon>
        <taxon>Bacillati</taxon>
        <taxon>Actinomycetota</taxon>
        <taxon>Actinomycetes</taxon>
        <taxon>Micrococcales</taxon>
        <taxon>Micrococcaceae</taxon>
        <taxon>Paenarthrobacter</taxon>
    </lineage>
</organism>
<dbReference type="GO" id="GO:0055085">
    <property type="term" value="P:transmembrane transport"/>
    <property type="evidence" value="ECO:0007669"/>
    <property type="project" value="InterPro"/>
</dbReference>